<evidence type="ECO:0000259" key="1">
    <source>
        <dbReference type="Pfam" id="PF01789"/>
    </source>
</evidence>
<proteinExistence type="predicted"/>
<feature type="domain" description="PsbP C-terminal" evidence="1">
    <location>
        <begin position="152"/>
        <end position="279"/>
    </location>
</feature>
<dbReference type="EMBL" id="GHES01034574">
    <property type="protein sequence ID" value="MPA65133.1"/>
    <property type="molecule type" value="Transcribed_RNA"/>
</dbReference>
<dbReference type="SUPFAM" id="SSF55724">
    <property type="entry name" value="Mog1p/PsbP-like"/>
    <property type="match status" value="1"/>
</dbReference>
<name>A0A5B7BCH9_DAVIN</name>
<organism evidence="2">
    <name type="scientific">Davidia involucrata</name>
    <name type="common">Dove tree</name>
    <dbReference type="NCBI Taxonomy" id="16924"/>
    <lineage>
        <taxon>Eukaryota</taxon>
        <taxon>Viridiplantae</taxon>
        <taxon>Streptophyta</taxon>
        <taxon>Embryophyta</taxon>
        <taxon>Tracheophyta</taxon>
        <taxon>Spermatophyta</taxon>
        <taxon>Magnoliopsida</taxon>
        <taxon>eudicotyledons</taxon>
        <taxon>Gunneridae</taxon>
        <taxon>Pentapetalae</taxon>
        <taxon>asterids</taxon>
        <taxon>Cornales</taxon>
        <taxon>Nyssaceae</taxon>
        <taxon>Davidia</taxon>
    </lineage>
</organism>
<dbReference type="PANTHER" id="PTHR31407:SF7">
    <property type="entry name" value="PSBP DOMAIN-CONTAINING PROTEIN 5, CHLOROPLASTIC"/>
    <property type="match status" value="1"/>
</dbReference>
<dbReference type="PANTHER" id="PTHR31407">
    <property type="match status" value="1"/>
</dbReference>
<gene>
    <name evidence="2" type="ORF">Din_034574</name>
</gene>
<dbReference type="GO" id="GO:0015979">
    <property type="term" value="P:photosynthesis"/>
    <property type="evidence" value="ECO:0007669"/>
    <property type="project" value="InterPro"/>
</dbReference>
<protein>
    <recommendedName>
        <fullName evidence="1">PsbP C-terminal domain-containing protein</fullName>
    </recommendedName>
</protein>
<dbReference type="AlphaFoldDB" id="A0A5B7BCH9"/>
<dbReference type="Gene3D" id="3.40.1000.10">
    <property type="entry name" value="Mog1/PsbP, alpha/beta/alpha sandwich"/>
    <property type="match status" value="1"/>
</dbReference>
<sequence length="298" mass="33678">MATVLLTPSCSFSTFNHPLLPNLPSSRNQTKTSSNQKKCRLREKFTICSRASTKPTSPNVLCRRDLVLFGLSASVASIFPSLGSGAEEELKMVSLVDDINAYSYLYPVESPSKKFVFKWVESRKPERYSSAAPLSPDARLRIVSERVDFIDNLIISVSIGPPNSQFLKSKDKSTWSAKDVADSVLSDKSALRITSSQRMAESSVLDAHSSKIDGEPYWYYEYLIRKSPTKSAQEPNIFRHYVASTVERDGYLYSLNASTLNKQWNVMGPFLEKTVASFRLLPPTENYVPPYKDPWRFW</sequence>
<dbReference type="InterPro" id="IPR002683">
    <property type="entry name" value="PsbP_C"/>
</dbReference>
<dbReference type="GO" id="GO:0005509">
    <property type="term" value="F:calcium ion binding"/>
    <property type="evidence" value="ECO:0007669"/>
    <property type="project" value="InterPro"/>
</dbReference>
<dbReference type="GO" id="GO:0019898">
    <property type="term" value="C:extrinsic component of membrane"/>
    <property type="evidence" value="ECO:0007669"/>
    <property type="project" value="InterPro"/>
</dbReference>
<reference evidence="2" key="1">
    <citation type="submission" date="2019-08" db="EMBL/GenBank/DDBJ databases">
        <title>Reference gene set and small RNA set construction with multiple tissues from Davidia involucrata Baill.</title>
        <authorList>
            <person name="Yang H."/>
            <person name="Zhou C."/>
            <person name="Li G."/>
            <person name="Wang J."/>
            <person name="Gao P."/>
            <person name="Wang M."/>
            <person name="Wang R."/>
            <person name="Zhao Y."/>
        </authorList>
    </citation>
    <scope>NUCLEOTIDE SEQUENCE</scope>
    <source>
        <tissue evidence="2">Mixed with DoveR01_LX</tissue>
    </source>
</reference>
<accession>A0A5B7BCH9</accession>
<dbReference type="Pfam" id="PF01789">
    <property type="entry name" value="PsbP"/>
    <property type="match status" value="1"/>
</dbReference>
<dbReference type="GO" id="GO:0009654">
    <property type="term" value="C:photosystem II oxygen evolving complex"/>
    <property type="evidence" value="ECO:0007669"/>
    <property type="project" value="InterPro"/>
</dbReference>
<evidence type="ECO:0000313" key="2">
    <source>
        <dbReference type="EMBL" id="MPA65133.1"/>
    </source>
</evidence>
<dbReference type="InterPro" id="IPR016123">
    <property type="entry name" value="Mog1/PsbP_a/b/a-sand"/>
</dbReference>